<evidence type="ECO:0000313" key="3">
    <source>
        <dbReference type="EMBL" id="KSZ58302.1"/>
    </source>
</evidence>
<organism evidence="3 4">
    <name type="scientific">Rhodococcus pyridinivorans KG-16</name>
    <dbReference type="NCBI Taxonomy" id="1441730"/>
    <lineage>
        <taxon>Bacteria</taxon>
        <taxon>Bacillati</taxon>
        <taxon>Actinomycetota</taxon>
        <taxon>Actinomycetes</taxon>
        <taxon>Mycobacteriales</taxon>
        <taxon>Nocardiaceae</taxon>
        <taxon>Rhodococcus</taxon>
    </lineage>
</organism>
<reference evidence="3 4" key="2">
    <citation type="journal article" date="2016" name="Genome Announc.">
        <title>Draft Genome Sequence of a Versatile Hydrocarbon-Degrading Bacterium, Rhodococcus pyridinivorans Strain KG-16, Collected from Oil Fields in India.</title>
        <authorList>
            <person name="Aggarwal R.K."/>
            <person name="Dawar C."/>
            <person name="Phanindranath R."/>
            <person name="Mutnuri L."/>
            <person name="Dayal A.M."/>
        </authorList>
    </citation>
    <scope>NUCLEOTIDE SEQUENCE [LARGE SCALE GENOMIC DNA]</scope>
    <source>
        <strain evidence="3 4">KG-16</strain>
    </source>
</reference>
<keyword evidence="1" id="KW-1133">Transmembrane helix</keyword>
<feature type="transmembrane region" description="Helical" evidence="1">
    <location>
        <begin position="46"/>
        <end position="66"/>
    </location>
</feature>
<dbReference type="EMBL" id="AZXY01000006">
    <property type="protein sequence ID" value="KSZ58302.1"/>
    <property type="molecule type" value="Genomic_DNA"/>
</dbReference>
<dbReference type="GO" id="GO:0016020">
    <property type="term" value="C:membrane"/>
    <property type="evidence" value="ECO:0007669"/>
    <property type="project" value="UniProtKB-UniRule"/>
</dbReference>
<name>A0A0V9UJY1_9NOCA</name>
<dbReference type="Proteomes" id="UP000053060">
    <property type="component" value="Unassembled WGS sequence"/>
</dbReference>
<feature type="domain" description="MHYT" evidence="2">
    <location>
        <begin position="10"/>
        <end position="203"/>
    </location>
</feature>
<dbReference type="InterPro" id="IPR005330">
    <property type="entry name" value="MHYT_dom"/>
</dbReference>
<dbReference type="RefSeq" id="WP_060652410.1">
    <property type="nucleotide sequence ID" value="NZ_AZXY01000006.1"/>
</dbReference>
<feature type="transmembrane region" description="Helical" evidence="1">
    <location>
        <begin position="12"/>
        <end position="34"/>
    </location>
</feature>
<protein>
    <submittedName>
        <fullName evidence="3">Signaling protein</fullName>
    </submittedName>
</protein>
<feature type="transmembrane region" description="Helical" evidence="1">
    <location>
        <begin position="179"/>
        <end position="199"/>
    </location>
</feature>
<keyword evidence="1" id="KW-0472">Membrane</keyword>
<dbReference type="Pfam" id="PF03707">
    <property type="entry name" value="MHYT"/>
    <property type="match status" value="1"/>
</dbReference>
<evidence type="ECO:0000259" key="2">
    <source>
        <dbReference type="PROSITE" id="PS50924"/>
    </source>
</evidence>
<dbReference type="PROSITE" id="PS50924">
    <property type="entry name" value="MHYT"/>
    <property type="match status" value="1"/>
</dbReference>
<dbReference type="PANTHER" id="PTHR35152">
    <property type="entry name" value="DOMAIN SIGNALLING PROTEIN, PUTATIVE (AFU_ORTHOLOGUE AFUA_5G11310)-RELATED"/>
    <property type="match status" value="1"/>
</dbReference>
<feature type="transmembrane region" description="Helical" evidence="1">
    <location>
        <begin position="219"/>
        <end position="239"/>
    </location>
</feature>
<accession>A0A0V9UJY1</accession>
<comment type="caution">
    <text evidence="3">The sequence shown here is derived from an EMBL/GenBank/DDBJ whole genome shotgun (WGS) entry which is preliminary data.</text>
</comment>
<dbReference type="AlphaFoldDB" id="A0A0V9UJY1"/>
<keyword evidence="1" id="KW-0812">Transmembrane</keyword>
<dbReference type="PATRIC" id="fig|1441730.3.peg.2930"/>
<feature type="transmembrane region" description="Helical" evidence="1">
    <location>
        <begin position="86"/>
        <end position="105"/>
    </location>
</feature>
<reference evidence="4" key="1">
    <citation type="submission" date="2015-01" db="EMBL/GenBank/DDBJ databases">
        <title>Draft genome sequence of Rhodococcus pyridinivorans strain KG-16, a hydrocarbon-degrading bacterium.</title>
        <authorList>
            <person name="Aggarwal R.K."/>
            <person name="Dawar C."/>
        </authorList>
    </citation>
    <scope>NUCLEOTIDE SEQUENCE [LARGE SCALE GENOMIC DNA]</scope>
    <source>
        <strain evidence="4">KG-16</strain>
    </source>
</reference>
<sequence length="270" mass="28168">MGEGLELFTMGSWVTVLAYLTSAVGVFVGVTGARRVRTTSSDRLRSYWMILAALVSGGVGVWLAMFLPMAGFNVEDSVVRFDTVTIVFSMLVALVSVYVALLVAIPNNAPTTLARTVTGALVLGAGLAGVPFSVLAAVRIQGSLTFDPLWVAAAVGLATATAVGFLAQVKTADTWPKRLLSSALAGATVIAVHFLAAASVRVEIDPAVVVSGGIEVFSILFPLFVVGLLLLAVPIVLVLQAPDRLAAELEEESERWAADGPAEPVDGRIF</sequence>
<gene>
    <name evidence="3" type="ORF">Z045_14110</name>
</gene>
<feature type="transmembrane region" description="Helical" evidence="1">
    <location>
        <begin position="117"/>
        <end position="137"/>
    </location>
</feature>
<feature type="transmembrane region" description="Helical" evidence="1">
    <location>
        <begin position="149"/>
        <end position="167"/>
    </location>
</feature>
<evidence type="ECO:0000313" key="4">
    <source>
        <dbReference type="Proteomes" id="UP000053060"/>
    </source>
</evidence>
<dbReference type="PANTHER" id="PTHR35152:SF1">
    <property type="entry name" value="DOMAIN SIGNALLING PROTEIN, PUTATIVE (AFU_ORTHOLOGUE AFUA_5G11310)-RELATED"/>
    <property type="match status" value="1"/>
</dbReference>
<evidence type="ECO:0000256" key="1">
    <source>
        <dbReference type="PROSITE-ProRule" id="PRU00244"/>
    </source>
</evidence>
<proteinExistence type="predicted"/>